<dbReference type="Proteomes" id="UP000248925">
    <property type="component" value="Unassembled WGS sequence"/>
</dbReference>
<evidence type="ECO:0000313" key="2">
    <source>
        <dbReference type="EMBL" id="PZM08030.1"/>
    </source>
</evidence>
<dbReference type="EMBL" id="PCDP01000076">
    <property type="protein sequence ID" value="PZM08030.1"/>
    <property type="molecule type" value="Genomic_DNA"/>
</dbReference>
<keyword evidence="3" id="KW-1185">Reference proteome</keyword>
<evidence type="ECO:0000313" key="3">
    <source>
        <dbReference type="Proteomes" id="UP000248925"/>
    </source>
</evidence>
<gene>
    <name evidence="2" type="ORF">CPY51_30235</name>
</gene>
<dbReference type="Pfam" id="PF14099">
    <property type="entry name" value="Polysacc_lyase"/>
    <property type="match status" value="1"/>
</dbReference>
<dbReference type="OrthoDB" id="7177295at2"/>
<comment type="caution">
    <text evidence="2">The sequence shown here is derived from an EMBL/GenBank/DDBJ whole genome shotgun (WGS) entry which is preliminary data.</text>
</comment>
<accession>A0A2W4E8H9</accession>
<dbReference type="AlphaFoldDB" id="A0A2W4E8H9"/>
<name>A0A2W4E8H9_9HYPH</name>
<feature type="compositionally biased region" description="Polar residues" evidence="1">
    <location>
        <begin position="1"/>
        <end position="12"/>
    </location>
</feature>
<evidence type="ECO:0000256" key="1">
    <source>
        <dbReference type="SAM" id="MobiDB-lite"/>
    </source>
</evidence>
<sequence>MTLSGGTTNTPRANGKGIHQGDILKTSSALAAATLRLEPHPGSRIDPTLAAPATGNYSFADDFEGGNFSLWNTDRLKGPWSATLVPSPGRSGSTAARFELRPGDFLHDGYRSELKEKFYPVLESVQHYEITSMISPDYPLDEGSVSLIHQWHNVQDETKPVGFQYAREPVFASYYRCGSLEVYIKVLKDPSQYGSPAEFIEANYRANDQTDRGDLVGRIPDFRQGVWHDFVYQAKYSLTDGWLKGWIDGVPFVDYTGPLGYYDEPTGPYLKIGIYCKQEPRKPHIIFHDRYQHQQLAPGKSFSPNASGKVSVVGPRRSIFVG</sequence>
<proteinExistence type="predicted"/>
<dbReference type="InterPro" id="IPR025975">
    <property type="entry name" value="Polysacc_lyase"/>
</dbReference>
<protein>
    <submittedName>
        <fullName evidence="2">Uncharacterized protein</fullName>
    </submittedName>
</protein>
<reference evidence="2 3" key="1">
    <citation type="journal article" date="2018" name="Sci. Rep.">
        <title>Rhizobium tumorigenes sp. nov., a novel plant tumorigenic bacterium isolated from cane gall tumors on thornless blackberry.</title>
        <authorList>
            <person name="Kuzmanovi N."/>
            <person name="Smalla K."/>
            <person name="Gronow S."/>
            <person name="PuBawska J."/>
        </authorList>
    </citation>
    <scope>NUCLEOTIDE SEQUENCE [LARGE SCALE GENOMIC DNA]</scope>
    <source>
        <strain evidence="2 3">CCBAU 85046</strain>
    </source>
</reference>
<dbReference type="Gene3D" id="2.60.120.200">
    <property type="match status" value="1"/>
</dbReference>
<organism evidence="2 3">
    <name type="scientific">Rhizobium tubonense</name>
    <dbReference type="NCBI Taxonomy" id="484088"/>
    <lineage>
        <taxon>Bacteria</taxon>
        <taxon>Pseudomonadati</taxon>
        <taxon>Pseudomonadota</taxon>
        <taxon>Alphaproteobacteria</taxon>
        <taxon>Hyphomicrobiales</taxon>
        <taxon>Rhizobiaceae</taxon>
        <taxon>Rhizobium/Agrobacterium group</taxon>
        <taxon>Rhizobium</taxon>
    </lineage>
</organism>
<feature type="region of interest" description="Disordered" evidence="1">
    <location>
        <begin position="1"/>
        <end position="21"/>
    </location>
</feature>